<organism evidence="2 3">
    <name type="scientific">Verticillium longisporum</name>
    <name type="common">Verticillium dahliae var. longisporum</name>
    <dbReference type="NCBI Taxonomy" id="100787"/>
    <lineage>
        <taxon>Eukaryota</taxon>
        <taxon>Fungi</taxon>
        <taxon>Dikarya</taxon>
        <taxon>Ascomycota</taxon>
        <taxon>Pezizomycotina</taxon>
        <taxon>Sordariomycetes</taxon>
        <taxon>Hypocreomycetidae</taxon>
        <taxon>Glomerellales</taxon>
        <taxon>Plectosphaerellaceae</taxon>
        <taxon>Verticillium</taxon>
    </lineage>
</organism>
<feature type="region of interest" description="Disordered" evidence="1">
    <location>
        <begin position="445"/>
        <end position="464"/>
    </location>
</feature>
<reference evidence="2 3" key="1">
    <citation type="submission" date="2015-05" db="EMBL/GenBank/DDBJ databases">
        <authorList>
            <person name="Wang D.B."/>
            <person name="Wang M."/>
        </authorList>
    </citation>
    <scope>NUCLEOTIDE SEQUENCE [LARGE SCALE GENOMIC DNA]</scope>
    <source>
        <strain evidence="2">VL1</strain>
    </source>
</reference>
<sequence>MAMEGDTRLTRTDFELLQPPNLGHELTRQTRSWNHGDYVPDHQPLVAWVTWPPQMLELELANETTRKRVEQATLTRDRLNVALPKATASLYILPAETPTGPWGEAWARNAMKVGLAHHFVLHLAMGLAGFHLAYLNSHDHDRQAHYLSAARCHVSSGLAEVARTLPNCDESNCGAVYLASLLVSYCSYAAGPSSPNDLFVCSVGDDTSQPRPALISGTRLLRESYRHDCLFSGLMEPFGPATHFSVDPRPTYLCHGFPRIDWVRPFEELRELIGSLDGPNFSVYNQAVDGLEVVYDATYGRGNDTYDGDKSNKMAVPHGRQLSGLSAVEGFSGAPHHGTLCPTPEDETVRRDVQRKRDATSYERAPIDELDPSVCVDGHVEYTGQAKPFATAGSAAMARMLDALPLRQHIILTRNSAATHKQLVDNTISQHRQTFGAFMRIRRATQQWDTSHNSREPESSRFRGPHRAASINAHYHAPHRRSQMSDSPASSPMTSSGPSGPKPVLCTSPVELHMVRPGPTSPSLDVQWTLADGLNAAAATRS</sequence>
<feature type="compositionally biased region" description="Basic and acidic residues" evidence="1">
    <location>
        <begin position="452"/>
        <end position="461"/>
    </location>
</feature>
<accession>A0A0G4KPG9</accession>
<keyword evidence="3" id="KW-1185">Reference proteome</keyword>
<gene>
    <name evidence="2" type="ORF">BN1708_010101</name>
</gene>
<evidence type="ECO:0000313" key="3">
    <source>
        <dbReference type="Proteomes" id="UP000044602"/>
    </source>
</evidence>
<evidence type="ECO:0000313" key="2">
    <source>
        <dbReference type="EMBL" id="CRK11295.1"/>
    </source>
</evidence>
<dbReference type="STRING" id="100787.A0A0G4KPG9"/>
<dbReference type="GO" id="GO:0000981">
    <property type="term" value="F:DNA-binding transcription factor activity, RNA polymerase II-specific"/>
    <property type="evidence" value="ECO:0007669"/>
    <property type="project" value="TreeGrafter"/>
</dbReference>
<dbReference type="AlphaFoldDB" id="A0A0G4KPG9"/>
<feature type="region of interest" description="Disordered" evidence="1">
    <location>
        <begin position="476"/>
        <end position="508"/>
    </location>
</feature>
<feature type="compositionally biased region" description="Low complexity" evidence="1">
    <location>
        <begin position="485"/>
        <end position="503"/>
    </location>
</feature>
<proteinExistence type="predicted"/>
<evidence type="ECO:0000256" key="1">
    <source>
        <dbReference type="SAM" id="MobiDB-lite"/>
    </source>
</evidence>
<dbReference type="Proteomes" id="UP000044602">
    <property type="component" value="Unassembled WGS sequence"/>
</dbReference>
<name>A0A0G4KPG9_VERLO</name>
<dbReference type="PANTHER" id="PTHR47657">
    <property type="entry name" value="STEROL REGULATORY ELEMENT-BINDING PROTEIN ECM22"/>
    <property type="match status" value="1"/>
</dbReference>
<dbReference type="PANTHER" id="PTHR47657:SF13">
    <property type="entry name" value="ZN(2)-C6 FUNGAL-TYPE DOMAIN-CONTAINING PROTEIN-RELATED"/>
    <property type="match status" value="1"/>
</dbReference>
<dbReference type="InterPro" id="IPR052400">
    <property type="entry name" value="Zn2-C6_fungal_TF"/>
</dbReference>
<protein>
    <submittedName>
        <fullName evidence="2">Uncharacterized protein</fullName>
    </submittedName>
</protein>
<dbReference type="EMBL" id="CVQH01002780">
    <property type="protein sequence ID" value="CRK11295.1"/>
    <property type="molecule type" value="Genomic_DNA"/>
</dbReference>